<feature type="chain" id="PRO_5041326800" description="Cell division protein FtsL" evidence="11">
    <location>
        <begin position="22"/>
        <end position="86"/>
    </location>
</feature>
<dbReference type="PROSITE" id="PS51257">
    <property type="entry name" value="PROKAR_LIPOPROTEIN"/>
    <property type="match status" value="1"/>
</dbReference>
<evidence type="ECO:0000256" key="1">
    <source>
        <dbReference type="ARBA" id="ARBA00004401"/>
    </source>
</evidence>
<dbReference type="PANTHER" id="PTHR37479">
    <property type="entry name" value="CELL DIVISION PROTEIN FTSL"/>
    <property type="match status" value="1"/>
</dbReference>
<dbReference type="EMBL" id="CP107246">
    <property type="protein sequence ID" value="WIM05389.1"/>
    <property type="molecule type" value="Genomic_DNA"/>
</dbReference>
<protein>
    <recommendedName>
        <fullName evidence="8 9">Cell division protein FtsL</fullName>
    </recommendedName>
</protein>
<keyword evidence="11" id="KW-0732">Signal</keyword>
<evidence type="ECO:0000256" key="2">
    <source>
        <dbReference type="ARBA" id="ARBA00022475"/>
    </source>
</evidence>
<dbReference type="InterPro" id="IPR011922">
    <property type="entry name" value="Cell_div_FtsL"/>
</dbReference>
<dbReference type="GO" id="GO:0005886">
    <property type="term" value="C:plasma membrane"/>
    <property type="evidence" value="ECO:0007669"/>
    <property type="project" value="UniProtKB-SubCell"/>
</dbReference>
<dbReference type="GO" id="GO:0032153">
    <property type="term" value="C:cell division site"/>
    <property type="evidence" value="ECO:0007669"/>
    <property type="project" value="UniProtKB-UniRule"/>
</dbReference>
<dbReference type="KEGG" id="npv:OHM77_11980"/>
<keyword evidence="3 8" id="KW-0132">Cell division</keyword>
<reference evidence="12" key="1">
    <citation type="journal article" date="2023" name="Nat. Microbiol.">
        <title>Enrichment and characterization of a nitric oxide-reducing microbial community in a continuous bioreactor.</title>
        <authorList>
            <person name="Garrido-Amador P."/>
            <person name="Stortenbeker N."/>
            <person name="Wessels H.J.C.T."/>
            <person name="Speth D.R."/>
            <person name="Garcia-Heredia I."/>
            <person name="Kartal B."/>
        </authorList>
    </citation>
    <scope>NUCLEOTIDE SEQUENCE</scope>
    <source>
        <strain evidence="12">MAG1</strain>
    </source>
</reference>
<dbReference type="PANTHER" id="PTHR37479:SF1">
    <property type="entry name" value="CELL DIVISION PROTEIN FTSL"/>
    <property type="match status" value="1"/>
</dbReference>
<dbReference type="NCBIfam" id="TIGR02209">
    <property type="entry name" value="ftsL_broad"/>
    <property type="match status" value="1"/>
</dbReference>
<organism evidence="12">
    <name type="scientific">Candidatus Nitricoxidivorans perseverans</name>
    <dbReference type="NCBI Taxonomy" id="2975601"/>
    <lineage>
        <taxon>Bacteria</taxon>
        <taxon>Pseudomonadati</taxon>
        <taxon>Pseudomonadota</taxon>
        <taxon>Betaproteobacteria</taxon>
        <taxon>Nitrosomonadales</taxon>
        <taxon>Sterolibacteriaceae</taxon>
        <taxon>Candidatus Nitricoxidivorans</taxon>
    </lineage>
</organism>
<evidence type="ECO:0000313" key="12">
    <source>
        <dbReference type="EMBL" id="WIM05389.1"/>
    </source>
</evidence>
<comment type="function">
    <text evidence="8">Essential cell division protein. May link together the upstream cell division proteins, which are predominantly cytoplasmic, with the downstream cell division proteins, which are predominantly periplasmic.</text>
</comment>
<comment type="similarity">
    <text evidence="8">Belongs to the FtsL family.</text>
</comment>
<evidence type="ECO:0000256" key="4">
    <source>
        <dbReference type="ARBA" id="ARBA00022692"/>
    </source>
</evidence>
<keyword evidence="5 8" id="KW-1133">Transmembrane helix</keyword>
<keyword evidence="8" id="KW-0997">Cell inner membrane</keyword>
<dbReference type="HAMAP" id="MF_00910">
    <property type="entry name" value="FtsL"/>
    <property type="match status" value="1"/>
</dbReference>
<evidence type="ECO:0000256" key="10">
    <source>
        <dbReference type="SAM" id="Coils"/>
    </source>
</evidence>
<dbReference type="AlphaFoldDB" id="A0AA49FKE5"/>
<evidence type="ECO:0000256" key="8">
    <source>
        <dbReference type="HAMAP-Rule" id="MF_00910"/>
    </source>
</evidence>
<gene>
    <name evidence="8 12" type="primary">ftsL</name>
    <name evidence="12" type="ORF">OHM77_11980</name>
</gene>
<evidence type="ECO:0000256" key="11">
    <source>
        <dbReference type="SAM" id="SignalP"/>
    </source>
</evidence>
<keyword evidence="6 8" id="KW-0472">Membrane</keyword>
<evidence type="ECO:0000256" key="9">
    <source>
        <dbReference type="NCBIfam" id="TIGR02209"/>
    </source>
</evidence>
<evidence type="ECO:0000256" key="3">
    <source>
        <dbReference type="ARBA" id="ARBA00022618"/>
    </source>
</evidence>
<keyword evidence="7 8" id="KW-0131">Cell cycle</keyword>
<keyword evidence="4 8" id="KW-0812">Transmembrane</keyword>
<accession>A0AA49FKE5</accession>
<comment type="subunit">
    <text evidence="8">Part of a complex composed of FtsB, FtsL and FtsQ.</text>
</comment>
<dbReference type="Pfam" id="PF04999">
    <property type="entry name" value="FtsL"/>
    <property type="match status" value="1"/>
</dbReference>
<feature type="coiled-coil region" evidence="10">
    <location>
        <begin position="26"/>
        <end position="53"/>
    </location>
</feature>
<dbReference type="Proteomes" id="UP001234916">
    <property type="component" value="Chromosome"/>
</dbReference>
<name>A0AA49FKE5_9PROT</name>
<keyword evidence="2 8" id="KW-1003">Cell membrane</keyword>
<evidence type="ECO:0000256" key="6">
    <source>
        <dbReference type="ARBA" id="ARBA00023136"/>
    </source>
</evidence>
<feature type="signal peptide" evidence="11">
    <location>
        <begin position="1"/>
        <end position="21"/>
    </location>
</feature>
<keyword evidence="10" id="KW-0175">Coiled coil</keyword>
<dbReference type="GO" id="GO:0043093">
    <property type="term" value="P:FtsZ-dependent cytokinesis"/>
    <property type="evidence" value="ECO:0007669"/>
    <property type="project" value="UniProtKB-UniRule"/>
</dbReference>
<comment type="subcellular location">
    <subcellularLocation>
        <location evidence="8">Cell inner membrane</location>
        <topology evidence="8">Single-pass type II membrane protein</topology>
    </subcellularLocation>
    <subcellularLocation>
        <location evidence="1">Cell membrane</location>
        <topology evidence="1">Single-pass type II membrane protein</topology>
    </subcellularLocation>
    <text evidence="8">Localizes to the division septum where it forms a ring structure.</text>
</comment>
<sequence length="86" mass="9607">MARFNLLLLLIAVACAVATVASNHRARKLFAELEKEQSRMQALEVEWGQLQLEQSTWAAHARVEKVAREKLGMKPPAPGRIVSVDK</sequence>
<proteinExistence type="inferred from homology"/>
<evidence type="ECO:0000256" key="5">
    <source>
        <dbReference type="ARBA" id="ARBA00022989"/>
    </source>
</evidence>
<evidence type="ECO:0000256" key="7">
    <source>
        <dbReference type="ARBA" id="ARBA00023306"/>
    </source>
</evidence>